<sequence>MARSLSLAGRVTLAVSVLAAVPTFFKQTTRLLASVCSMASVCSKIDKIIRGFIWGSTNGNGIDVNLWDDTWVPSLVPLRSWSQLTSMAIESA</sequence>
<comment type="caution">
    <text evidence="1">The sequence shown here is derived from an EMBL/GenBank/DDBJ whole genome shotgun (WGS) entry which is preliminary data.</text>
</comment>
<name>A0ABR2C3M8_9ROSI</name>
<proteinExistence type="predicted"/>
<evidence type="ECO:0000313" key="1">
    <source>
        <dbReference type="EMBL" id="KAK8513950.1"/>
    </source>
</evidence>
<accession>A0ABR2C3M8</accession>
<organism evidence="1 2">
    <name type="scientific">Hibiscus sabdariffa</name>
    <name type="common">roselle</name>
    <dbReference type="NCBI Taxonomy" id="183260"/>
    <lineage>
        <taxon>Eukaryota</taxon>
        <taxon>Viridiplantae</taxon>
        <taxon>Streptophyta</taxon>
        <taxon>Embryophyta</taxon>
        <taxon>Tracheophyta</taxon>
        <taxon>Spermatophyta</taxon>
        <taxon>Magnoliopsida</taxon>
        <taxon>eudicotyledons</taxon>
        <taxon>Gunneridae</taxon>
        <taxon>Pentapetalae</taxon>
        <taxon>rosids</taxon>
        <taxon>malvids</taxon>
        <taxon>Malvales</taxon>
        <taxon>Malvaceae</taxon>
        <taxon>Malvoideae</taxon>
        <taxon>Hibiscus</taxon>
    </lineage>
</organism>
<reference evidence="1 2" key="1">
    <citation type="journal article" date="2024" name="G3 (Bethesda)">
        <title>Genome assembly of Hibiscus sabdariffa L. provides insights into metabolisms of medicinal natural products.</title>
        <authorList>
            <person name="Kim T."/>
        </authorList>
    </citation>
    <scope>NUCLEOTIDE SEQUENCE [LARGE SCALE GENOMIC DNA]</scope>
    <source>
        <strain evidence="1">TK-2024</strain>
        <tissue evidence="1">Old leaves</tissue>
    </source>
</reference>
<gene>
    <name evidence="1" type="ORF">V6N12_037315</name>
</gene>
<dbReference type="Proteomes" id="UP001472677">
    <property type="component" value="Unassembled WGS sequence"/>
</dbReference>
<dbReference type="EMBL" id="JBBPBM010000068">
    <property type="protein sequence ID" value="KAK8513950.1"/>
    <property type="molecule type" value="Genomic_DNA"/>
</dbReference>
<protein>
    <submittedName>
        <fullName evidence="1">Uncharacterized protein</fullName>
    </submittedName>
</protein>
<evidence type="ECO:0000313" key="2">
    <source>
        <dbReference type="Proteomes" id="UP001472677"/>
    </source>
</evidence>
<keyword evidence="2" id="KW-1185">Reference proteome</keyword>